<evidence type="ECO:0000256" key="1">
    <source>
        <dbReference type="SAM" id="MobiDB-lite"/>
    </source>
</evidence>
<feature type="compositionally biased region" description="Polar residues" evidence="1">
    <location>
        <begin position="1"/>
        <end position="11"/>
    </location>
</feature>
<dbReference type="RefSeq" id="XP_007319627.1">
    <property type="nucleotide sequence ID" value="XM_007319565.1"/>
</dbReference>
<accession>F8NZ45</accession>
<dbReference type="GeneID" id="18819733"/>
<feature type="non-terminal residue" evidence="2">
    <location>
        <position position="1"/>
    </location>
</feature>
<gene>
    <name evidence="2" type="ORF">SERLADRAFT_470272</name>
</gene>
<feature type="compositionally biased region" description="Gly residues" evidence="1">
    <location>
        <begin position="56"/>
        <end position="71"/>
    </location>
</feature>
<organism>
    <name type="scientific">Serpula lacrymans var. lacrymans (strain S7.9)</name>
    <name type="common">Dry rot fungus</name>
    <dbReference type="NCBI Taxonomy" id="578457"/>
    <lineage>
        <taxon>Eukaryota</taxon>
        <taxon>Fungi</taxon>
        <taxon>Dikarya</taxon>
        <taxon>Basidiomycota</taxon>
        <taxon>Agaricomycotina</taxon>
        <taxon>Agaricomycetes</taxon>
        <taxon>Agaricomycetidae</taxon>
        <taxon>Boletales</taxon>
        <taxon>Coniophorineae</taxon>
        <taxon>Serpulaceae</taxon>
        <taxon>Serpula</taxon>
    </lineage>
</organism>
<feature type="compositionally biased region" description="Gly residues" evidence="1">
    <location>
        <begin position="31"/>
        <end position="47"/>
    </location>
</feature>
<dbReference type="EMBL" id="GL945435">
    <property type="protein sequence ID" value="EGO23865.1"/>
    <property type="molecule type" value="Genomic_DNA"/>
</dbReference>
<reference evidence="2" key="1">
    <citation type="submission" date="2011-04" db="EMBL/GenBank/DDBJ databases">
        <title>Evolution of plant cell wall degrading machinery underlies the functional diversity of forest fungi.</title>
        <authorList>
            <consortium name="US DOE Joint Genome Institute (JGI-PGF)"/>
            <person name="Eastwood D.C."/>
            <person name="Floudas D."/>
            <person name="Binder M."/>
            <person name="Majcherczyk A."/>
            <person name="Schneider P."/>
            <person name="Aerts A."/>
            <person name="Asiegbu F.O."/>
            <person name="Baker S.E."/>
            <person name="Barry K."/>
            <person name="Bendiksby M."/>
            <person name="Blumentritt M."/>
            <person name="Coutinho P.M."/>
            <person name="Cullen D."/>
            <person name="Cullen D."/>
            <person name="Gathman A."/>
            <person name="Goodell B."/>
            <person name="Henrissat B."/>
            <person name="Ihrmark K."/>
            <person name="Kauserud H."/>
            <person name="Kohler A."/>
            <person name="LaButti K."/>
            <person name="Lapidus A."/>
            <person name="Lavin J.L."/>
            <person name="Lee Y.-H."/>
            <person name="Lindquist E."/>
            <person name="Lilly W."/>
            <person name="Lucas S."/>
            <person name="Morin E."/>
            <person name="Murat C."/>
            <person name="Oguiza J.A."/>
            <person name="Park J."/>
            <person name="Pisabarro A.G."/>
            <person name="Riley R."/>
            <person name="Rosling A."/>
            <person name="Salamov A."/>
            <person name="Schmidt O."/>
            <person name="Schmutz J."/>
            <person name="Skrede I."/>
            <person name="Stenlid J."/>
            <person name="Wiebenga A."/>
            <person name="Xie X."/>
            <person name="Kues U."/>
            <person name="Hibbett D.S."/>
            <person name="Hoffmeister D."/>
            <person name="Hogberg N."/>
            <person name="Martin F."/>
            <person name="Grigoriev I.V."/>
            <person name="Watkinson S.C."/>
        </authorList>
    </citation>
    <scope>NUCLEOTIDE SEQUENCE</scope>
    <source>
        <strain evidence="2">S7.9</strain>
    </source>
</reference>
<dbReference type="KEGG" id="sla:SERLADRAFT_470272"/>
<dbReference type="AlphaFoldDB" id="F8NZ45"/>
<evidence type="ECO:0000313" key="2">
    <source>
        <dbReference type="EMBL" id="EGO23865.1"/>
    </source>
</evidence>
<feature type="region of interest" description="Disordered" evidence="1">
    <location>
        <begin position="1"/>
        <end position="71"/>
    </location>
</feature>
<dbReference type="HOGENOM" id="CLU_2747152_0_0_1"/>
<dbReference type="Proteomes" id="UP000008064">
    <property type="component" value="Unassembled WGS sequence"/>
</dbReference>
<name>F8NZ45_SERL9</name>
<sequence>PVPRRSTSNVPRTGESGVEDSEFLDSEGAKEGTGGSGILGGGRGCGYPSGASTTFPGGGGSGHEGGGGGSG</sequence>
<protein>
    <submittedName>
        <fullName evidence="2">Uncharacterized protein</fullName>
    </submittedName>
</protein>
<proteinExistence type="predicted"/>